<dbReference type="InterPro" id="IPR008271">
    <property type="entry name" value="Ser/Thr_kinase_AS"/>
</dbReference>
<dbReference type="Gene3D" id="3.30.200.20">
    <property type="entry name" value="Phosphorylase Kinase, domain 1"/>
    <property type="match status" value="1"/>
</dbReference>
<keyword evidence="2 5" id="KW-0547">Nucleotide-binding</keyword>
<dbReference type="InterPro" id="IPR000719">
    <property type="entry name" value="Prot_kinase_dom"/>
</dbReference>
<dbReference type="PROSITE" id="PS00107">
    <property type="entry name" value="PROTEIN_KINASE_ATP"/>
    <property type="match status" value="1"/>
</dbReference>
<evidence type="ECO:0000313" key="8">
    <source>
        <dbReference type="Proteomes" id="UP001596220"/>
    </source>
</evidence>
<feature type="binding site" evidence="5">
    <location>
        <position position="40"/>
    </location>
    <ligand>
        <name>ATP</name>
        <dbReference type="ChEBI" id="CHEBI:30616"/>
    </ligand>
</feature>
<keyword evidence="1 7" id="KW-0808">Transferase</keyword>
<evidence type="ECO:0000256" key="4">
    <source>
        <dbReference type="ARBA" id="ARBA00022840"/>
    </source>
</evidence>
<dbReference type="Pfam" id="PF00069">
    <property type="entry name" value="Pkinase"/>
    <property type="match status" value="1"/>
</dbReference>
<dbReference type="PANTHER" id="PTHR43289:SF34">
    <property type="entry name" value="SERINE_THREONINE-PROTEIN KINASE YBDM-RELATED"/>
    <property type="match status" value="1"/>
</dbReference>
<feature type="domain" description="Protein kinase" evidence="6">
    <location>
        <begin position="11"/>
        <end position="261"/>
    </location>
</feature>
<proteinExistence type="predicted"/>
<dbReference type="PANTHER" id="PTHR43289">
    <property type="entry name" value="MITOGEN-ACTIVATED PROTEIN KINASE KINASE KINASE 20-RELATED"/>
    <property type="match status" value="1"/>
</dbReference>
<gene>
    <name evidence="7" type="ORF">ACFP3R_01910</name>
</gene>
<dbReference type="PROSITE" id="PS50011">
    <property type="entry name" value="PROTEIN_KINASE_DOM"/>
    <property type="match status" value="1"/>
</dbReference>
<dbReference type="EMBL" id="JBHSQO010000001">
    <property type="protein sequence ID" value="MFC6088018.1"/>
    <property type="molecule type" value="Genomic_DNA"/>
</dbReference>
<dbReference type="Proteomes" id="UP001596220">
    <property type="component" value="Unassembled WGS sequence"/>
</dbReference>
<accession>A0ABW1NXH8</accession>
<sequence>MRGARVLVDRYRLDGVLGVGGMARVHLGWDLRLRRPVAVKVCTATDEVGVRRFAHEARTLAALVHPGLVPVYDLAESGPTPFVVMRLLDGGTLRDLLAAGPLPTGRVRELGARLADALAHVHSRGVVHRDVKPGNVLLDRHGAAHLADFGLARSADATRLTRVDEVVGTAAYLAPEQIRGEDVGPPADVYALGLVLLECLTGRREYGGGVVAAANARLHRPPEVPRDLPADLVRLLTLMTSLSARRRPTADRCARDLSGRP</sequence>
<dbReference type="CDD" id="cd14014">
    <property type="entry name" value="STKc_PknB_like"/>
    <property type="match status" value="1"/>
</dbReference>
<dbReference type="GO" id="GO:0004674">
    <property type="term" value="F:protein serine/threonine kinase activity"/>
    <property type="evidence" value="ECO:0007669"/>
    <property type="project" value="UniProtKB-EC"/>
</dbReference>
<reference evidence="8" key="1">
    <citation type="journal article" date="2019" name="Int. J. Syst. Evol. Microbiol.">
        <title>The Global Catalogue of Microorganisms (GCM) 10K type strain sequencing project: providing services to taxonomists for standard genome sequencing and annotation.</title>
        <authorList>
            <consortium name="The Broad Institute Genomics Platform"/>
            <consortium name="The Broad Institute Genome Sequencing Center for Infectious Disease"/>
            <person name="Wu L."/>
            <person name="Ma J."/>
        </authorList>
    </citation>
    <scope>NUCLEOTIDE SEQUENCE [LARGE SCALE GENOMIC DNA]</scope>
    <source>
        <strain evidence="8">CGMCC 4.7246</strain>
    </source>
</reference>
<dbReference type="PIRSF" id="PIRSF000654">
    <property type="entry name" value="Integrin-linked_kinase"/>
    <property type="match status" value="1"/>
</dbReference>
<keyword evidence="4 5" id="KW-0067">ATP-binding</keyword>
<evidence type="ECO:0000256" key="5">
    <source>
        <dbReference type="PROSITE-ProRule" id="PRU10141"/>
    </source>
</evidence>
<evidence type="ECO:0000256" key="1">
    <source>
        <dbReference type="ARBA" id="ARBA00022679"/>
    </source>
</evidence>
<organism evidence="7 8">
    <name type="scientific">Saccharothrix lopnurensis</name>
    <dbReference type="NCBI Taxonomy" id="1670621"/>
    <lineage>
        <taxon>Bacteria</taxon>
        <taxon>Bacillati</taxon>
        <taxon>Actinomycetota</taxon>
        <taxon>Actinomycetes</taxon>
        <taxon>Pseudonocardiales</taxon>
        <taxon>Pseudonocardiaceae</taxon>
        <taxon>Saccharothrix</taxon>
    </lineage>
</organism>
<evidence type="ECO:0000259" key="6">
    <source>
        <dbReference type="PROSITE" id="PS50011"/>
    </source>
</evidence>
<dbReference type="PROSITE" id="PS00108">
    <property type="entry name" value="PROTEIN_KINASE_ST"/>
    <property type="match status" value="1"/>
</dbReference>
<evidence type="ECO:0000313" key="7">
    <source>
        <dbReference type="EMBL" id="MFC6088018.1"/>
    </source>
</evidence>
<dbReference type="RefSeq" id="WP_380632079.1">
    <property type="nucleotide sequence ID" value="NZ_JBHSQO010000001.1"/>
</dbReference>
<dbReference type="SUPFAM" id="SSF56112">
    <property type="entry name" value="Protein kinase-like (PK-like)"/>
    <property type="match status" value="1"/>
</dbReference>
<name>A0ABW1NXH8_9PSEU</name>
<keyword evidence="8" id="KW-1185">Reference proteome</keyword>
<dbReference type="InterPro" id="IPR011009">
    <property type="entry name" value="Kinase-like_dom_sf"/>
</dbReference>
<dbReference type="SMART" id="SM00220">
    <property type="entry name" value="S_TKc"/>
    <property type="match status" value="1"/>
</dbReference>
<comment type="caution">
    <text evidence="7">The sequence shown here is derived from an EMBL/GenBank/DDBJ whole genome shotgun (WGS) entry which is preliminary data.</text>
</comment>
<evidence type="ECO:0000256" key="3">
    <source>
        <dbReference type="ARBA" id="ARBA00022777"/>
    </source>
</evidence>
<dbReference type="EC" id="2.7.11.1" evidence="7"/>
<dbReference type="Gene3D" id="1.10.510.10">
    <property type="entry name" value="Transferase(Phosphotransferase) domain 1"/>
    <property type="match status" value="1"/>
</dbReference>
<evidence type="ECO:0000256" key="2">
    <source>
        <dbReference type="ARBA" id="ARBA00022741"/>
    </source>
</evidence>
<keyword evidence="3 7" id="KW-0418">Kinase</keyword>
<protein>
    <submittedName>
        <fullName evidence="7">Serine/threonine-protein kinase</fullName>
        <ecNumber evidence="7">2.7.11.1</ecNumber>
    </submittedName>
</protein>
<dbReference type="InterPro" id="IPR017441">
    <property type="entry name" value="Protein_kinase_ATP_BS"/>
</dbReference>